<accession>A0A081CR01</accession>
<dbReference type="eggNOG" id="ENOG5033RCK">
    <property type="taxonomic scope" value="Bacteria"/>
</dbReference>
<organism evidence="1 2">
    <name type="scientific">Agrobacterium rubi TR3 = NBRC 13261</name>
    <dbReference type="NCBI Taxonomy" id="1368415"/>
    <lineage>
        <taxon>Bacteria</taxon>
        <taxon>Pseudomonadati</taxon>
        <taxon>Pseudomonadota</taxon>
        <taxon>Alphaproteobacteria</taxon>
        <taxon>Hyphomicrobiales</taxon>
        <taxon>Rhizobiaceae</taxon>
        <taxon>Rhizobium/Agrobacterium group</taxon>
        <taxon>Agrobacterium</taxon>
    </lineage>
</organism>
<dbReference type="RefSeq" id="WP_045228671.1">
    <property type="nucleotide sequence ID" value="NZ_BBJU01000003.1"/>
</dbReference>
<comment type="caution">
    <text evidence="1">The sequence shown here is derived from an EMBL/GenBank/DDBJ whole genome shotgun (WGS) entry which is preliminary data.</text>
</comment>
<protein>
    <recommendedName>
        <fullName evidence="3">Membrane-anchored protein</fullName>
    </recommendedName>
</protein>
<dbReference type="AlphaFoldDB" id="A0A081CR01"/>
<evidence type="ECO:0008006" key="3">
    <source>
        <dbReference type="Google" id="ProtNLM"/>
    </source>
</evidence>
<sequence length="240" mass="26633">MKSLKHLKTLIFRSLSYYVSRPQPWADPSLKGRKVVVVGSAPNSSMPLGFDRSYVTISINASQTVAKKWGVEKPDMTLMMFNQIEGTNTNAKEVRRVLNGERTGTLYVLLWQHSVRRLKAGLGRFDYMYDDVRVADRNRRVALVYAMTGKMNFEIDPQTKFSNGVIGVMLALQSGAEAVVIAGINPTSTGHIYNTENLRRNHSGPDLDALKGMQKKGLPVYTADPEVAEATGLPIWTGGR</sequence>
<gene>
    <name evidence="1" type="ORF">RRU01S_03_02690</name>
</gene>
<dbReference type="Proteomes" id="UP000028701">
    <property type="component" value="Unassembled WGS sequence"/>
</dbReference>
<reference evidence="1 2" key="1">
    <citation type="submission" date="2014-08" db="EMBL/GenBank/DDBJ databases">
        <title>Whole genome shotgun sequence of Rhizobium rubi NBRC 13261.</title>
        <authorList>
            <person name="Katano-Makiyama Y."/>
            <person name="Hosoyama A."/>
            <person name="Hashimoto M."/>
            <person name="Hosoyama Y."/>
            <person name="Noguchi M."/>
            <person name="Tsuchikane K."/>
            <person name="Uohara A."/>
            <person name="Ohji S."/>
            <person name="Ichikawa N."/>
            <person name="Kimura A."/>
            <person name="Yamazoe A."/>
            <person name="Fujita N."/>
        </authorList>
    </citation>
    <scope>NUCLEOTIDE SEQUENCE [LARGE SCALE GENOMIC DNA]</scope>
    <source>
        <strain evidence="1 2">NBRC 13261</strain>
    </source>
</reference>
<dbReference type="EMBL" id="BBJU01000003">
    <property type="protein sequence ID" value="GAK69097.1"/>
    <property type="molecule type" value="Genomic_DNA"/>
</dbReference>
<name>A0A081CR01_9HYPH</name>
<proteinExistence type="predicted"/>
<evidence type="ECO:0000313" key="1">
    <source>
        <dbReference type="EMBL" id="GAK69097.1"/>
    </source>
</evidence>
<evidence type="ECO:0000313" key="2">
    <source>
        <dbReference type="Proteomes" id="UP000028701"/>
    </source>
</evidence>